<feature type="compositionally biased region" description="Polar residues" evidence="1">
    <location>
        <begin position="297"/>
        <end position="307"/>
    </location>
</feature>
<dbReference type="PROSITE" id="PS50172">
    <property type="entry name" value="BRCT"/>
    <property type="match status" value="1"/>
</dbReference>
<feature type="domain" description="BRCT" evidence="2">
    <location>
        <begin position="323"/>
        <end position="411"/>
    </location>
</feature>
<dbReference type="KEGG" id="foc:113210012"/>
<gene>
    <name evidence="4" type="primary">LOC113210012</name>
</gene>
<reference evidence="4" key="2">
    <citation type="submission" date="2025-08" db="UniProtKB">
        <authorList>
            <consortium name="RefSeq"/>
        </authorList>
    </citation>
    <scope>IDENTIFICATION</scope>
    <source>
        <tissue evidence="4">Whole organism</tissue>
    </source>
</reference>
<proteinExistence type="predicted"/>
<feature type="compositionally biased region" description="Low complexity" evidence="1">
    <location>
        <begin position="443"/>
        <end position="454"/>
    </location>
</feature>
<reference evidence="4" key="1">
    <citation type="journal article" date="2018" name="Proc. Natl. Acad. Sci. U.S.A.">
        <title>Phylogenomics and the evolution of hemipteroid insects.</title>
        <authorList>
            <person name="Johnson K.P."/>
            <person name="Dietrich C.H."/>
            <person name="Friedrich F."/>
            <person name="Beutel R.G."/>
            <person name="Wipfler B."/>
            <person name="Peters R.S."/>
            <person name="Allen J.M."/>
            <person name="Petersen M."/>
            <person name="Donath A."/>
            <person name="Walden K.K."/>
            <person name="Kozlov A.M."/>
            <person name="Podsiadlowski L."/>
            <person name="Mayer C."/>
            <person name="Meusemann K."/>
            <person name="Vasilikopoulos A."/>
            <person name="Waterhouse R.M."/>
            <person name="Cameron S.L."/>
            <person name="Weirauch C."/>
            <person name="Swanson D.R."/>
            <person name="Percy D.M."/>
            <person name="Hardy N.B."/>
            <person name="Terry I."/>
            <person name="Liu S."/>
            <person name="Zhou X."/>
            <person name="Misof B."/>
            <person name="Robertson H.M."/>
            <person name="Yoshizawa K."/>
        </authorList>
    </citation>
    <scope>NUCLEOTIDE SEQUENCE</scope>
    <source>
        <tissue evidence="4">Whole organism</tissue>
    </source>
</reference>
<evidence type="ECO:0000313" key="4">
    <source>
        <dbReference type="RefSeq" id="XP_052127423.1"/>
    </source>
</evidence>
<protein>
    <submittedName>
        <fullName evidence="4">DNA repair protein XRCC1</fullName>
    </submittedName>
</protein>
<dbReference type="OrthoDB" id="25840at2759"/>
<feature type="compositionally biased region" description="Polar residues" evidence="1">
    <location>
        <begin position="222"/>
        <end position="235"/>
    </location>
</feature>
<dbReference type="SUPFAM" id="SSF52113">
    <property type="entry name" value="BRCT domain"/>
    <property type="match status" value="1"/>
</dbReference>
<dbReference type="GO" id="GO:0005634">
    <property type="term" value="C:nucleus"/>
    <property type="evidence" value="ECO:0007669"/>
    <property type="project" value="InterPro"/>
</dbReference>
<evidence type="ECO:0000313" key="3">
    <source>
        <dbReference type="Proteomes" id="UP000504606"/>
    </source>
</evidence>
<dbReference type="GO" id="GO:0006284">
    <property type="term" value="P:base-excision repair"/>
    <property type="evidence" value="ECO:0007669"/>
    <property type="project" value="TreeGrafter"/>
</dbReference>
<feature type="region of interest" description="Disordered" evidence="1">
    <location>
        <begin position="191"/>
        <end position="309"/>
    </location>
</feature>
<dbReference type="GO" id="GO:0003684">
    <property type="term" value="F:damaged DNA binding"/>
    <property type="evidence" value="ECO:0007669"/>
    <property type="project" value="InterPro"/>
</dbReference>
<dbReference type="AlphaFoldDB" id="A0A9C6XQB5"/>
<feature type="compositionally biased region" description="Polar residues" evidence="1">
    <location>
        <begin position="550"/>
        <end position="569"/>
    </location>
</feature>
<dbReference type="Gene3D" id="3.40.50.10190">
    <property type="entry name" value="BRCT domain"/>
    <property type="match status" value="1"/>
</dbReference>
<dbReference type="InterPro" id="IPR036420">
    <property type="entry name" value="BRCT_dom_sf"/>
</dbReference>
<dbReference type="RefSeq" id="XP_052127423.1">
    <property type="nucleotide sequence ID" value="XM_052271463.1"/>
</dbReference>
<evidence type="ECO:0000256" key="1">
    <source>
        <dbReference type="SAM" id="MobiDB-lite"/>
    </source>
</evidence>
<accession>A0A9C6XQB5</accession>
<dbReference type="SMART" id="SM00292">
    <property type="entry name" value="BRCT"/>
    <property type="match status" value="1"/>
</dbReference>
<keyword evidence="3" id="KW-1185">Reference proteome</keyword>
<feature type="region of interest" description="Disordered" evidence="1">
    <location>
        <begin position="489"/>
        <end position="528"/>
    </location>
</feature>
<dbReference type="Gene3D" id="2.60.120.260">
    <property type="entry name" value="Galactose-binding domain-like"/>
    <property type="match status" value="1"/>
</dbReference>
<feature type="region of interest" description="Disordered" evidence="1">
    <location>
        <begin position="434"/>
        <end position="460"/>
    </location>
</feature>
<dbReference type="PANTHER" id="PTHR11370:SF5">
    <property type="entry name" value="DNA REPAIR PROTEIN XRCC1"/>
    <property type="match status" value="1"/>
</dbReference>
<name>A0A9C6XQB5_FRAOC</name>
<sequence length="716" mass="78309">MVEVKPIDVCCSSQDPAFPALNLVRGASKPSDERKQWLCSAPDEKFAYVTLTYEKPFVISSLEIKNNGSAYVQVEGGSSAEPGNYKVLWKTLNLMTPTESRFGMETEGIYLFLPQDLATADKDKMWDVLKITCSQPFNKLQKYGLSHIIARSALPVKVEIPSSPSPCVGDLPLPGLKQEPVDEGRSIAEANKQQEKTVENQNQMSSEVSSSGCSETSTLTSPVKQENPSNSDTYFSSPGRSEPSSSSVQQHDLQSPPVKCEDPPPVIADSQIPQTDSAEEELLAGHSSPLKRRISETDSNSDGSSDDIQIIKRPAPSNIAYKPFNKLLEGVKIVISGFQNPHRADIRTRALQLGAQYSPTWTDSCTHLVCAFLYTPKYRQAALDNALIVTREWVDQCFLQRKRLPWRRFALNPSERCDDGSGVEIWELVPNPTRAGSHSDIGSTTSTTSPASSSRHTESAPIHVICSGPSGHSPLLFRSPNNFSLMSPGPGVKREVPDNGECSSPQQNVPPDMPCRQGTPRPPFLPNICISSQRQGITVKTEISSEDLQDSWQESTNSQQTPLSASSSYGIEIGGPSQSRRSQTSNTSHHHFYHPVPSASSSNGDHEQMRSASATNASMEAGPDGYAGYYRPISQPCAVPHSSPSATYLVPPVIMLPQTLPQYFVPVSQQFQAPSPARETFMARTIPSTQVQSQHIRVIQHSNKPSTTEEESPKQT</sequence>
<dbReference type="Pfam" id="PF12738">
    <property type="entry name" value="PTCB-BRCT"/>
    <property type="match status" value="1"/>
</dbReference>
<dbReference type="GO" id="GO:0000012">
    <property type="term" value="P:single strand break repair"/>
    <property type="evidence" value="ECO:0007669"/>
    <property type="project" value="InterPro"/>
</dbReference>
<dbReference type="GeneID" id="113210012"/>
<feature type="region of interest" description="Disordered" evidence="1">
    <location>
        <begin position="544"/>
        <end position="619"/>
    </location>
</feature>
<dbReference type="InterPro" id="IPR002706">
    <property type="entry name" value="Xrcc1_N"/>
</dbReference>
<dbReference type="InterPro" id="IPR008979">
    <property type="entry name" value="Galactose-bd-like_sf"/>
</dbReference>
<feature type="compositionally biased region" description="Low complexity" evidence="1">
    <location>
        <begin position="205"/>
        <end position="221"/>
    </location>
</feature>
<dbReference type="Proteomes" id="UP000504606">
    <property type="component" value="Unplaced"/>
</dbReference>
<organism evidence="3 4">
    <name type="scientific">Frankliniella occidentalis</name>
    <name type="common">Western flower thrips</name>
    <name type="synonym">Euthrips occidentalis</name>
    <dbReference type="NCBI Taxonomy" id="133901"/>
    <lineage>
        <taxon>Eukaryota</taxon>
        <taxon>Metazoa</taxon>
        <taxon>Ecdysozoa</taxon>
        <taxon>Arthropoda</taxon>
        <taxon>Hexapoda</taxon>
        <taxon>Insecta</taxon>
        <taxon>Pterygota</taxon>
        <taxon>Neoptera</taxon>
        <taxon>Paraneoptera</taxon>
        <taxon>Thysanoptera</taxon>
        <taxon>Terebrantia</taxon>
        <taxon>Thripoidea</taxon>
        <taxon>Thripidae</taxon>
        <taxon>Frankliniella</taxon>
    </lineage>
</organism>
<feature type="compositionally biased region" description="Low complexity" evidence="1">
    <location>
        <begin position="577"/>
        <end position="587"/>
    </location>
</feature>
<evidence type="ECO:0000259" key="2">
    <source>
        <dbReference type="PROSITE" id="PS50172"/>
    </source>
</evidence>
<feature type="compositionally biased region" description="Low complexity" evidence="1">
    <location>
        <begin position="236"/>
        <end position="247"/>
    </location>
</feature>
<dbReference type="PANTHER" id="PTHR11370">
    <property type="entry name" value="DNA-REPAIR PROTEIN XRCC1"/>
    <property type="match status" value="1"/>
</dbReference>
<dbReference type="SUPFAM" id="SSF49785">
    <property type="entry name" value="Galactose-binding domain-like"/>
    <property type="match status" value="1"/>
</dbReference>
<dbReference type="InterPro" id="IPR001357">
    <property type="entry name" value="BRCT_dom"/>
</dbReference>
<dbReference type="Pfam" id="PF01834">
    <property type="entry name" value="XRCC1_N"/>
    <property type="match status" value="1"/>
</dbReference>